<dbReference type="PROSITE" id="PS51683">
    <property type="entry name" value="SAM_OMT_II"/>
    <property type="match status" value="1"/>
</dbReference>
<name>A0ABU2MRL1_9ACTN</name>
<dbReference type="InterPro" id="IPR001077">
    <property type="entry name" value="COMT_C"/>
</dbReference>
<accession>A0ABU2MRL1</accession>
<dbReference type="Gene3D" id="1.20.58.1390">
    <property type="match status" value="1"/>
</dbReference>
<evidence type="ECO:0000256" key="3">
    <source>
        <dbReference type="ARBA" id="ARBA00022691"/>
    </source>
</evidence>
<keyword evidence="2" id="KW-0808">Transferase</keyword>
<dbReference type="CDD" id="cd02440">
    <property type="entry name" value="AdoMet_MTases"/>
    <property type="match status" value="1"/>
</dbReference>
<evidence type="ECO:0000256" key="1">
    <source>
        <dbReference type="ARBA" id="ARBA00022603"/>
    </source>
</evidence>
<dbReference type="SUPFAM" id="SSF53335">
    <property type="entry name" value="S-adenosyl-L-methionine-dependent methyltransferases"/>
    <property type="match status" value="1"/>
</dbReference>
<dbReference type="SUPFAM" id="SSF46785">
    <property type="entry name" value="Winged helix' DNA-binding domain"/>
    <property type="match status" value="1"/>
</dbReference>
<evidence type="ECO:0000256" key="2">
    <source>
        <dbReference type="ARBA" id="ARBA00022679"/>
    </source>
</evidence>
<feature type="domain" description="O-methyltransferase C-terminal" evidence="4">
    <location>
        <begin position="146"/>
        <end position="330"/>
    </location>
</feature>
<dbReference type="InterPro" id="IPR029063">
    <property type="entry name" value="SAM-dependent_MTases_sf"/>
</dbReference>
<dbReference type="PANTHER" id="PTHR43712:SF2">
    <property type="entry name" value="O-METHYLTRANSFERASE CICE"/>
    <property type="match status" value="1"/>
</dbReference>
<dbReference type="Pfam" id="PF00891">
    <property type="entry name" value="Methyltransf_2"/>
    <property type="match status" value="1"/>
</dbReference>
<dbReference type="EMBL" id="JAVREL010000008">
    <property type="protein sequence ID" value="MDT0344052.1"/>
    <property type="molecule type" value="Genomic_DNA"/>
</dbReference>
<dbReference type="Gene3D" id="1.10.10.10">
    <property type="entry name" value="Winged helix-like DNA-binding domain superfamily/Winged helix DNA-binding domain"/>
    <property type="match status" value="1"/>
</dbReference>
<protein>
    <submittedName>
        <fullName evidence="5">Methyltransferase</fullName>
    </submittedName>
</protein>
<dbReference type="InterPro" id="IPR036388">
    <property type="entry name" value="WH-like_DNA-bd_sf"/>
</dbReference>
<evidence type="ECO:0000313" key="5">
    <source>
        <dbReference type="EMBL" id="MDT0344052.1"/>
    </source>
</evidence>
<organism evidence="5 6">
    <name type="scientific">Streptomyces litchfieldiae</name>
    <dbReference type="NCBI Taxonomy" id="3075543"/>
    <lineage>
        <taxon>Bacteria</taxon>
        <taxon>Bacillati</taxon>
        <taxon>Actinomycetota</taxon>
        <taxon>Actinomycetes</taxon>
        <taxon>Kitasatosporales</taxon>
        <taxon>Streptomycetaceae</taxon>
        <taxon>Streptomyces</taxon>
    </lineage>
</organism>
<evidence type="ECO:0000313" key="6">
    <source>
        <dbReference type="Proteomes" id="UP001183246"/>
    </source>
</evidence>
<gene>
    <name evidence="5" type="ORF">RM590_15705</name>
</gene>
<dbReference type="GO" id="GO:0008168">
    <property type="term" value="F:methyltransferase activity"/>
    <property type="evidence" value="ECO:0007669"/>
    <property type="project" value="UniProtKB-KW"/>
</dbReference>
<dbReference type="PANTHER" id="PTHR43712">
    <property type="entry name" value="PUTATIVE (AFU_ORTHOLOGUE AFUA_4G14580)-RELATED"/>
    <property type="match status" value="1"/>
</dbReference>
<keyword evidence="6" id="KW-1185">Reference proteome</keyword>
<keyword evidence="3" id="KW-0949">S-adenosyl-L-methionine</keyword>
<reference evidence="6" key="1">
    <citation type="submission" date="2023-07" db="EMBL/GenBank/DDBJ databases">
        <title>30 novel species of actinomycetes from the DSMZ collection.</title>
        <authorList>
            <person name="Nouioui I."/>
        </authorList>
    </citation>
    <scope>NUCLEOTIDE SEQUENCE [LARGE SCALE GENOMIC DNA]</scope>
    <source>
        <strain evidence="6">DSM 44938</strain>
    </source>
</reference>
<comment type="caution">
    <text evidence="5">The sequence shown here is derived from an EMBL/GenBank/DDBJ whole genome shotgun (WGS) entry which is preliminary data.</text>
</comment>
<dbReference type="GO" id="GO:0032259">
    <property type="term" value="P:methylation"/>
    <property type="evidence" value="ECO:0007669"/>
    <property type="project" value="UniProtKB-KW"/>
</dbReference>
<keyword evidence="1 5" id="KW-0489">Methyltransferase</keyword>
<dbReference type="InterPro" id="IPR016461">
    <property type="entry name" value="COMT-like"/>
</dbReference>
<dbReference type="Gene3D" id="3.40.50.150">
    <property type="entry name" value="Vaccinia Virus protein VP39"/>
    <property type="match status" value="1"/>
</dbReference>
<dbReference type="Proteomes" id="UP001183246">
    <property type="component" value="Unassembled WGS sequence"/>
</dbReference>
<dbReference type="RefSeq" id="WP_311705185.1">
    <property type="nucleotide sequence ID" value="NZ_JAVREL010000008.1"/>
</dbReference>
<dbReference type="InterPro" id="IPR036390">
    <property type="entry name" value="WH_DNA-bd_sf"/>
</dbReference>
<evidence type="ECO:0000259" key="4">
    <source>
        <dbReference type="Pfam" id="PF00891"/>
    </source>
</evidence>
<proteinExistence type="predicted"/>
<sequence length="355" mass="38549">MSRTLGPRPEHRAEAELRPLYKAHYRFQFLSAGFRSGLFTLLAAHPGLTRAEIAKRLEMDEQPTRVLLLGCTVAGLVSKDGDGYFITAISEPLAADVTDLPGAFVPFEHHLTYRAMSWFYESLKENTNVGLRRELPGDADTLYGRLAGHAELETTFHHMMGSVSRSVAADLARKLDLSGCRHLLDVGGGTAVNAIALARRWPHLEITIADLPTVVEAAGARIAEAGLESRVRAVGLDVFNDELPGGCDGVIFAHFLEIWSVDRNRMLLAKAARALEGGARVFILTPVQDDDETGPELAAYLSAYFQTIASGEGMVYTAGEYEQWLAEAGFDPAGRFYVGGLGDILVSGVRRTTAS</sequence>